<proteinExistence type="predicted"/>
<dbReference type="Proteomes" id="UP000827092">
    <property type="component" value="Unassembled WGS sequence"/>
</dbReference>
<accession>A0AAV6V0Z4</accession>
<name>A0AAV6V0Z4_9ARAC</name>
<reference evidence="2 3" key="1">
    <citation type="journal article" date="2022" name="Nat. Ecol. Evol.">
        <title>A masculinizing supergene underlies an exaggerated male reproductive morph in a spider.</title>
        <authorList>
            <person name="Hendrickx F."/>
            <person name="De Corte Z."/>
            <person name="Sonet G."/>
            <person name="Van Belleghem S.M."/>
            <person name="Kostlbacher S."/>
            <person name="Vangestel C."/>
        </authorList>
    </citation>
    <scope>NUCLEOTIDE SEQUENCE [LARGE SCALE GENOMIC DNA]</scope>
    <source>
        <strain evidence="2">W744_W776</strain>
    </source>
</reference>
<keyword evidence="1" id="KW-0472">Membrane</keyword>
<evidence type="ECO:0000313" key="2">
    <source>
        <dbReference type="EMBL" id="KAG8189528.1"/>
    </source>
</evidence>
<keyword evidence="3" id="KW-1185">Reference proteome</keyword>
<gene>
    <name evidence="2" type="ORF">JTE90_008488</name>
</gene>
<keyword evidence="1" id="KW-1133">Transmembrane helix</keyword>
<evidence type="ECO:0008006" key="4">
    <source>
        <dbReference type="Google" id="ProtNLM"/>
    </source>
</evidence>
<evidence type="ECO:0000256" key="1">
    <source>
        <dbReference type="SAM" id="Phobius"/>
    </source>
</evidence>
<sequence length="110" mass="11895">MPQRTGTPKITNLHLKLPCPVSDSVAGQTNLKKTTRTSFLSGAVWIAPVGVVFVVALNELSQTALRVANFEVAAVERLLQQLLMRSEAAFFAARNQQVFHSVFESVAGAV</sequence>
<protein>
    <recommendedName>
        <fullName evidence="4">ABC transmembrane type-1 domain-containing protein</fullName>
    </recommendedName>
</protein>
<organism evidence="2 3">
    <name type="scientific">Oedothorax gibbosus</name>
    <dbReference type="NCBI Taxonomy" id="931172"/>
    <lineage>
        <taxon>Eukaryota</taxon>
        <taxon>Metazoa</taxon>
        <taxon>Ecdysozoa</taxon>
        <taxon>Arthropoda</taxon>
        <taxon>Chelicerata</taxon>
        <taxon>Arachnida</taxon>
        <taxon>Araneae</taxon>
        <taxon>Araneomorphae</taxon>
        <taxon>Entelegynae</taxon>
        <taxon>Araneoidea</taxon>
        <taxon>Linyphiidae</taxon>
        <taxon>Erigoninae</taxon>
        <taxon>Oedothorax</taxon>
    </lineage>
</organism>
<feature type="transmembrane region" description="Helical" evidence="1">
    <location>
        <begin position="39"/>
        <end position="57"/>
    </location>
</feature>
<dbReference type="AlphaFoldDB" id="A0AAV6V0Z4"/>
<keyword evidence="1" id="KW-0812">Transmembrane</keyword>
<dbReference type="EMBL" id="JAFNEN010000213">
    <property type="protein sequence ID" value="KAG8189528.1"/>
    <property type="molecule type" value="Genomic_DNA"/>
</dbReference>
<comment type="caution">
    <text evidence="2">The sequence shown here is derived from an EMBL/GenBank/DDBJ whole genome shotgun (WGS) entry which is preliminary data.</text>
</comment>
<evidence type="ECO:0000313" key="3">
    <source>
        <dbReference type="Proteomes" id="UP000827092"/>
    </source>
</evidence>